<reference evidence="1" key="1">
    <citation type="submission" date="2018-06" db="EMBL/GenBank/DDBJ databases">
        <authorList>
            <person name="Zhirakovskaya E."/>
        </authorList>
    </citation>
    <scope>NUCLEOTIDE SEQUENCE</scope>
</reference>
<dbReference type="InterPro" id="IPR027417">
    <property type="entry name" value="P-loop_NTPase"/>
</dbReference>
<dbReference type="EMBL" id="UOFH01000044">
    <property type="protein sequence ID" value="VAW58916.1"/>
    <property type="molecule type" value="Genomic_DNA"/>
</dbReference>
<dbReference type="SUPFAM" id="SSF52540">
    <property type="entry name" value="P-loop containing nucleoside triphosphate hydrolases"/>
    <property type="match status" value="1"/>
</dbReference>
<accession>A0A3B0XRE1</accession>
<sequence length="75" mass="8011">MSKVVKITVSGSHGTGKSTIISLLKNTLIAHGIDVDFDIPDGEDTIPCFGTVNRSLRALKDKGLTITVTEKNTIK</sequence>
<name>A0A3B0XRE1_9ZZZZ</name>
<proteinExistence type="predicted"/>
<evidence type="ECO:0000313" key="1">
    <source>
        <dbReference type="EMBL" id="VAW58916.1"/>
    </source>
</evidence>
<gene>
    <name evidence="1" type="ORF">MNBD_GAMMA08-1549</name>
</gene>
<protein>
    <submittedName>
        <fullName evidence="1">Uncharacterized protein</fullName>
    </submittedName>
</protein>
<organism evidence="1">
    <name type="scientific">hydrothermal vent metagenome</name>
    <dbReference type="NCBI Taxonomy" id="652676"/>
    <lineage>
        <taxon>unclassified sequences</taxon>
        <taxon>metagenomes</taxon>
        <taxon>ecological metagenomes</taxon>
    </lineage>
</organism>
<dbReference type="AlphaFoldDB" id="A0A3B0XRE1"/>
<dbReference type="Gene3D" id="3.40.50.300">
    <property type="entry name" value="P-loop containing nucleotide triphosphate hydrolases"/>
    <property type="match status" value="1"/>
</dbReference>